<feature type="domain" description="Peptidase S9 prolyl oligopeptidase catalytic" evidence="8">
    <location>
        <begin position="546"/>
        <end position="729"/>
    </location>
</feature>
<evidence type="ECO:0000259" key="8">
    <source>
        <dbReference type="Pfam" id="PF00326"/>
    </source>
</evidence>
<evidence type="ECO:0000256" key="6">
    <source>
        <dbReference type="ARBA" id="ARBA00045885"/>
    </source>
</evidence>
<sequence>MRAMTSRAAATLLTLAALAPNAYAQPKAAPTIDAFLSAGFPSELVAARKADRIAWLAWEKGKRNVYAASAPGFAPRRLTRFLDDDGIELSDLQIADDGATVVFVRGSDPNRVGWIANPTGDPRGQERAIWAARTDGTGAWRISAGTTPAVSPDGRWVAFARDSALFVVRVAPGATSAVDRGERPLVRAWGRNLSPRWSPDGSKLAFVSDRTDHAFVGIYDATRHTVTYMAPSVDRDASPTWSPDGKRVAFIRRPGLAFGQQAHDATGSLGEPPGPAWAISQRARIGADTAGATAKWARTPGLARAAFAGGYTLSFWVADATTGDGHEVWHNAPNDRAFPSVASIQWAGDHLVFAAEPEEWTRVYAVSAAGGSDRPVELTPGTGAVESLGLSPDGRTLYYATNAGDIDRRHVWKVPTAGGEAVQLTRGEEIEMYPAPLGSARQVAMLTSSATRPFSVALMPASGGAPRVIYPTLGREFPTEAHVTPQAVLVKSDDGLEIHDQLFLPKDLKPGERRPAIVFVHGGPVRQMLLGYHYMDFYHMAYAVNEWLASQGYVVLSVNYRSGIGYGKAFRQAPNVGGRGNAEYKDVLAAGKYLQSRPDVDPTRVGIWGLSYGGVLTAQALARNSDLFAAGVDMAGVHLWGSTLDSTDLSYKSSAIAAIDGWKSPVLLWHGDDDRNVQFSQTTGLVQLLRAHNVPFELIVNPDDTHETLLYSRWLTTYARMQDFLRRNLWDRKTATTSSTGTR</sequence>
<evidence type="ECO:0000313" key="11">
    <source>
        <dbReference type="Proteomes" id="UP000019151"/>
    </source>
</evidence>
<evidence type="ECO:0000313" key="10">
    <source>
        <dbReference type="EMBL" id="AHG93620.1"/>
    </source>
</evidence>
<feature type="domain" description="Dipeptidylpeptidase IV N-terminal" evidence="9">
    <location>
        <begin position="324"/>
        <end position="449"/>
    </location>
</feature>
<dbReference type="InParanoid" id="W0RTH7"/>
<dbReference type="Pfam" id="PF00326">
    <property type="entry name" value="Peptidase_S9"/>
    <property type="match status" value="1"/>
</dbReference>
<dbReference type="InterPro" id="IPR011659">
    <property type="entry name" value="WD40"/>
</dbReference>
<name>W0RTH7_9BACT</name>
<keyword evidence="2" id="KW-0378">Hydrolase</keyword>
<geneLocation type="plasmid" evidence="10 11">
    <name>2</name>
</geneLocation>
<dbReference type="InterPro" id="IPR002471">
    <property type="entry name" value="Pept_S9_AS"/>
</dbReference>
<dbReference type="InterPro" id="IPR050278">
    <property type="entry name" value="Serine_Prot_S9B/DPPIV"/>
</dbReference>
<dbReference type="GO" id="GO:0006508">
    <property type="term" value="P:proteolysis"/>
    <property type="evidence" value="ECO:0007669"/>
    <property type="project" value="UniProtKB-KW"/>
</dbReference>
<dbReference type="GO" id="GO:0008239">
    <property type="term" value="F:dipeptidyl-peptidase activity"/>
    <property type="evidence" value="ECO:0007669"/>
    <property type="project" value="TreeGrafter"/>
</dbReference>
<dbReference type="Gene3D" id="3.40.50.1820">
    <property type="entry name" value="alpha/beta hydrolase"/>
    <property type="match status" value="1"/>
</dbReference>
<dbReference type="KEGG" id="gba:J421_6085"/>
<proteinExistence type="predicted"/>
<evidence type="ECO:0000256" key="2">
    <source>
        <dbReference type="ARBA" id="ARBA00022801"/>
    </source>
</evidence>
<dbReference type="GO" id="GO:0004252">
    <property type="term" value="F:serine-type endopeptidase activity"/>
    <property type="evidence" value="ECO:0007669"/>
    <property type="project" value="InterPro"/>
</dbReference>
<accession>W0RTH7</accession>
<comment type="function">
    <text evidence="6">This enzyme catalyzes the hydrolysis of the N-terminal peptide bond of an N-acetylated peptide to generate an N-acetylated amino acid and a peptide with a free N-terminus. It preferentially cleaves off Ac-Ala, Ac-Met and Ac-Ser. Also, involved in the degradation of oxidized and glycated proteins.</text>
</comment>
<evidence type="ECO:0000256" key="7">
    <source>
        <dbReference type="SAM" id="SignalP"/>
    </source>
</evidence>
<dbReference type="EMBL" id="CP007130">
    <property type="protein sequence ID" value="AHG93620.1"/>
    <property type="molecule type" value="Genomic_DNA"/>
</dbReference>
<keyword evidence="11" id="KW-1185">Reference proteome</keyword>
<dbReference type="SUPFAM" id="SSF82171">
    <property type="entry name" value="DPP6 N-terminal domain-like"/>
    <property type="match status" value="1"/>
</dbReference>
<dbReference type="InterPro" id="IPR002469">
    <property type="entry name" value="Peptidase_S9B_N"/>
</dbReference>
<keyword evidence="7" id="KW-0732">Signal</keyword>
<organism evidence="10 11">
    <name type="scientific">Gemmatirosa kalamazoonensis</name>
    <dbReference type="NCBI Taxonomy" id="861299"/>
    <lineage>
        <taxon>Bacteria</taxon>
        <taxon>Pseudomonadati</taxon>
        <taxon>Gemmatimonadota</taxon>
        <taxon>Gemmatimonadia</taxon>
        <taxon>Gemmatimonadales</taxon>
        <taxon>Gemmatimonadaceae</taxon>
        <taxon>Gemmatirosa</taxon>
    </lineage>
</organism>
<dbReference type="eggNOG" id="COG1506">
    <property type="taxonomic scope" value="Bacteria"/>
</dbReference>
<feature type="signal peptide" evidence="7">
    <location>
        <begin position="1"/>
        <end position="24"/>
    </location>
</feature>
<reference evidence="10 11" key="1">
    <citation type="journal article" date="2014" name="Genome Announc.">
        <title>Genome Sequence and Methylome of Soil Bacterium Gemmatirosa kalamazoonensis KBS708T, a Member of the Rarely Cultivated Gemmatimonadetes Phylum.</title>
        <authorList>
            <person name="Debruyn J.M."/>
            <person name="Radosevich M."/>
            <person name="Wommack K.E."/>
            <person name="Polson S.W."/>
            <person name="Hauser L.J."/>
            <person name="Fawaz M.N."/>
            <person name="Korlach J."/>
            <person name="Tsai Y.C."/>
        </authorList>
    </citation>
    <scope>NUCLEOTIDE SEQUENCE [LARGE SCALE GENOMIC DNA]</scope>
    <source>
        <strain evidence="10 11">KBS708</strain>
        <plasmid evidence="11">Plasmid 2</plasmid>
    </source>
</reference>
<dbReference type="InterPro" id="IPR011042">
    <property type="entry name" value="6-blade_b-propeller_TolB-like"/>
</dbReference>
<dbReference type="SUPFAM" id="SSF53474">
    <property type="entry name" value="alpha/beta-Hydrolases"/>
    <property type="match status" value="1"/>
</dbReference>
<dbReference type="Pfam" id="PF07676">
    <property type="entry name" value="PD40"/>
    <property type="match status" value="3"/>
</dbReference>
<evidence type="ECO:0000256" key="3">
    <source>
        <dbReference type="ARBA" id="ARBA00022990"/>
    </source>
</evidence>
<dbReference type="InterPro" id="IPR001375">
    <property type="entry name" value="Peptidase_S9_cat"/>
</dbReference>
<dbReference type="PROSITE" id="PS00708">
    <property type="entry name" value="PRO_ENDOPEP_SER"/>
    <property type="match status" value="1"/>
</dbReference>
<evidence type="ECO:0000256" key="1">
    <source>
        <dbReference type="ARBA" id="ARBA00022670"/>
    </source>
</evidence>
<protein>
    <recommendedName>
        <fullName evidence="5">Acyl-peptide hydrolase</fullName>
    </recommendedName>
    <alternativeName>
        <fullName evidence="4">Acylaminoacyl-peptidase</fullName>
    </alternativeName>
</protein>
<keyword evidence="3" id="KW-0007">Acetylation</keyword>
<evidence type="ECO:0000259" key="9">
    <source>
        <dbReference type="Pfam" id="PF00930"/>
    </source>
</evidence>
<dbReference type="PANTHER" id="PTHR11731">
    <property type="entry name" value="PROTEASE FAMILY S9B,C DIPEPTIDYL-PEPTIDASE IV-RELATED"/>
    <property type="match status" value="1"/>
</dbReference>
<keyword evidence="10" id="KW-0614">Plasmid</keyword>
<evidence type="ECO:0000256" key="4">
    <source>
        <dbReference type="ARBA" id="ARBA00032284"/>
    </source>
</evidence>
<evidence type="ECO:0000256" key="5">
    <source>
        <dbReference type="ARBA" id="ARBA00032596"/>
    </source>
</evidence>
<dbReference type="eggNOG" id="COG0823">
    <property type="taxonomic scope" value="Bacteria"/>
</dbReference>
<dbReference type="Proteomes" id="UP000019151">
    <property type="component" value="Plasmid 2"/>
</dbReference>
<dbReference type="Gene3D" id="2.120.10.30">
    <property type="entry name" value="TolB, C-terminal domain"/>
    <property type="match status" value="2"/>
</dbReference>
<dbReference type="HOGENOM" id="CLU_395743_0_0_0"/>
<feature type="chain" id="PRO_5004794582" description="Acyl-peptide hydrolase" evidence="7">
    <location>
        <begin position="25"/>
        <end position="743"/>
    </location>
</feature>
<dbReference type="PANTHER" id="PTHR11731:SF193">
    <property type="entry name" value="DIPEPTIDYL PEPTIDASE 9"/>
    <property type="match status" value="1"/>
</dbReference>
<gene>
    <name evidence="10" type="ORF">J421_6085</name>
</gene>
<keyword evidence="1" id="KW-0645">Protease</keyword>
<dbReference type="Pfam" id="PF00930">
    <property type="entry name" value="DPPIV_N"/>
    <property type="match status" value="1"/>
</dbReference>
<dbReference type="InterPro" id="IPR029058">
    <property type="entry name" value="AB_hydrolase_fold"/>
</dbReference>
<dbReference type="AlphaFoldDB" id="W0RTH7"/>